<accession>A0A3D9Z3R5</accession>
<comment type="caution">
    <text evidence="1">The sequence shown here is derived from an EMBL/GenBank/DDBJ whole genome shotgun (WGS) entry which is preliminary data.</text>
</comment>
<sequence length="292" mass="31558">MSTSEKTGRGQPFHPIALILGTNEIASAIAAYLHHRGYGVVLSHDPIPPVIRRKMAFHDALFDEIIDIDGVGAVRADSGLEVQAGLARRNGVIITELGILDLMILRTLNILIDARMQKYQVTPDLRRLAHVTIGLGPGFTAENNCDIAIETRPGKAGRIIRSGATDAPDGAPDLLGTRGAERFVRSAFAGRWHSPLEIGTRIFKDFVVGHLGGDPIRAPFDGILRGVVRDGTEVPADVKLLEIDPRGRNAKFTGIDSRGHAIAKAVCNALSHIESGTEPPTSKRGRRLYLVR</sequence>
<protein>
    <recommendedName>
        <fullName evidence="3">Xanthine dehydrogenase accessory factor</fullName>
    </recommendedName>
</protein>
<proteinExistence type="predicted"/>
<name>A0A3D9Z3R5_9HYPH</name>
<gene>
    <name evidence="1" type="ORF">DES32_0149</name>
</gene>
<dbReference type="Proteomes" id="UP000256900">
    <property type="component" value="Unassembled WGS sequence"/>
</dbReference>
<evidence type="ECO:0000313" key="1">
    <source>
        <dbReference type="EMBL" id="REF88938.1"/>
    </source>
</evidence>
<evidence type="ECO:0008006" key="3">
    <source>
        <dbReference type="Google" id="ProtNLM"/>
    </source>
</evidence>
<dbReference type="AlphaFoldDB" id="A0A3D9Z3R5"/>
<keyword evidence="2" id="KW-1185">Reference proteome</keyword>
<organism evidence="1 2">
    <name type="scientific">Methylovirgula ligni</name>
    <dbReference type="NCBI Taxonomy" id="569860"/>
    <lineage>
        <taxon>Bacteria</taxon>
        <taxon>Pseudomonadati</taxon>
        <taxon>Pseudomonadota</taxon>
        <taxon>Alphaproteobacteria</taxon>
        <taxon>Hyphomicrobiales</taxon>
        <taxon>Beijerinckiaceae</taxon>
        <taxon>Methylovirgula</taxon>
    </lineage>
</organism>
<reference evidence="1 2" key="1">
    <citation type="submission" date="2018-08" db="EMBL/GenBank/DDBJ databases">
        <title>Genomic Encyclopedia of Type Strains, Phase IV (KMG-IV): sequencing the most valuable type-strain genomes for metagenomic binning, comparative biology and taxonomic classification.</title>
        <authorList>
            <person name="Goeker M."/>
        </authorList>
    </citation>
    <scope>NUCLEOTIDE SEQUENCE [LARGE SCALE GENOMIC DNA]</scope>
    <source>
        <strain evidence="1 2">BW863</strain>
    </source>
</reference>
<evidence type="ECO:0000313" key="2">
    <source>
        <dbReference type="Proteomes" id="UP000256900"/>
    </source>
</evidence>
<dbReference type="EMBL" id="QUMO01000001">
    <property type="protein sequence ID" value="REF88938.1"/>
    <property type="molecule type" value="Genomic_DNA"/>
</dbReference>
<dbReference type="RefSeq" id="WP_165204168.1">
    <property type="nucleotide sequence ID" value="NZ_CP025086.1"/>
</dbReference>